<dbReference type="Proteomes" id="UP000196778">
    <property type="component" value="Unassembled WGS sequence"/>
</dbReference>
<reference evidence="3" key="1">
    <citation type="submission" date="2017-02" db="EMBL/GenBank/DDBJ databases">
        <authorList>
            <person name="Dridi B."/>
        </authorList>
    </citation>
    <scope>NUCLEOTIDE SEQUENCE [LARGE SCALE GENOMIC DNA]</scope>
    <source>
        <strain evidence="3">EB411</strain>
    </source>
</reference>
<keyword evidence="3" id="KW-1185">Reference proteome</keyword>
<evidence type="ECO:0000313" key="3">
    <source>
        <dbReference type="Proteomes" id="UP000196778"/>
    </source>
</evidence>
<keyword evidence="1" id="KW-0812">Transmembrane</keyword>
<dbReference type="AlphaFoldDB" id="A0A1R4IBU4"/>
<protein>
    <submittedName>
        <fullName evidence="2">Uncharacterized protein</fullName>
    </submittedName>
</protein>
<evidence type="ECO:0000256" key="1">
    <source>
        <dbReference type="SAM" id="Phobius"/>
    </source>
</evidence>
<dbReference type="EMBL" id="FUKR01000005">
    <property type="protein sequence ID" value="SJN16763.1"/>
    <property type="molecule type" value="Genomic_DNA"/>
</dbReference>
<keyword evidence="1" id="KW-1133">Transmembrane helix</keyword>
<proteinExistence type="predicted"/>
<organism evidence="2 3">
    <name type="scientific">Mycetocola reblochoni REB411</name>
    <dbReference type="NCBI Taxonomy" id="1255698"/>
    <lineage>
        <taxon>Bacteria</taxon>
        <taxon>Bacillati</taxon>
        <taxon>Actinomycetota</taxon>
        <taxon>Actinomycetes</taxon>
        <taxon>Micrococcales</taxon>
        <taxon>Microbacteriaceae</taxon>
        <taxon>Mycetocola</taxon>
    </lineage>
</organism>
<evidence type="ECO:0000313" key="2">
    <source>
        <dbReference type="EMBL" id="SJN16763.1"/>
    </source>
</evidence>
<name>A0A1R4IBU4_9MICO</name>
<gene>
    <name evidence="2" type="ORF">FM119_00660</name>
</gene>
<feature type="transmembrane region" description="Helical" evidence="1">
    <location>
        <begin position="15"/>
        <end position="37"/>
    </location>
</feature>
<keyword evidence="1" id="KW-0472">Membrane</keyword>
<sequence>MALNTEPGRWKAPRIIALCLGIICVGVGIVMIAPTLFG</sequence>
<accession>A0A1R4IBU4</accession>